<sequence>MSSDYALGQKRWPAGHTTRKKERTSIFNRSNGTCRKTLKEVLRVPNTVNQSDIQNELKCWTQSTSRLCFRTMCSPCVRAHKPLLSGSHYQKGRDDLNH</sequence>
<accession>A0ABD0MAH4</accession>
<evidence type="ECO:0000313" key="3">
    <source>
        <dbReference type="Proteomes" id="UP001519460"/>
    </source>
</evidence>
<comment type="caution">
    <text evidence="2">The sequence shown here is derived from an EMBL/GenBank/DDBJ whole genome shotgun (WGS) entry which is preliminary data.</text>
</comment>
<proteinExistence type="predicted"/>
<organism evidence="2 3">
    <name type="scientific">Batillaria attramentaria</name>
    <dbReference type="NCBI Taxonomy" id="370345"/>
    <lineage>
        <taxon>Eukaryota</taxon>
        <taxon>Metazoa</taxon>
        <taxon>Spiralia</taxon>
        <taxon>Lophotrochozoa</taxon>
        <taxon>Mollusca</taxon>
        <taxon>Gastropoda</taxon>
        <taxon>Caenogastropoda</taxon>
        <taxon>Sorbeoconcha</taxon>
        <taxon>Cerithioidea</taxon>
        <taxon>Batillariidae</taxon>
        <taxon>Batillaria</taxon>
    </lineage>
</organism>
<name>A0ABD0MAH4_9CAEN</name>
<protein>
    <submittedName>
        <fullName evidence="2">Uncharacterized protein</fullName>
    </submittedName>
</protein>
<evidence type="ECO:0000256" key="1">
    <source>
        <dbReference type="SAM" id="MobiDB-lite"/>
    </source>
</evidence>
<dbReference type="AlphaFoldDB" id="A0ABD0MAH4"/>
<dbReference type="EMBL" id="JACVVK020000002">
    <property type="protein sequence ID" value="KAK7508203.1"/>
    <property type="molecule type" value="Genomic_DNA"/>
</dbReference>
<reference evidence="2 3" key="1">
    <citation type="journal article" date="2023" name="Sci. Data">
        <title>Genome assembly of the Korean intertidal mud-creeper Batillaria attramentaria.</title>
        <authorList>
            <person name="Patra A.K."/>
            <person name="Ho P.T."/>
            <person name="Jun S."/>
            <person name="Lee S.J."/>
            <person name="Kim Y."/>
            <person name="Won Y.J."/>
        </authorList>
    </citation>
    <scope>NUCLEOTIDE SEQUENCE [LARGE SCALE GENOMIC DNA]</scope>
    <source>
        <strain evidence="2">Wonlab-2016</strain>
    </source>
</reference>
<dbReference type="Proteomes" id="UP001519460">
    <property type="component" value="Unassembled WGS sequence"/>
</dbReference>
<keyword evidence="3" id="KW-1185">Reference proteome</keyword>
<feature type="region of interest" description="Disordered" evidence="1">
    <location>
        <begin position="1"/>
        <end position="24"/>
    </location>
</feature>
<evidence type="ECO:0000313" key="2">
    <source>
        <dbReference type="EMBL" id="KAK7508203.1"/>
    </source>
</evidence>
<gene>
    <name evidence="2" type="ORF">BaRGS_00000442</name>
</gene>